<dbReference type="EMBL" id="JAYMYR010000012">
    <property type="protein sequence ID" value="KAK7331523.1"/>
    <property type="molecule type" value="Genomic_DNA"/>
</dbReference>
<feature type="region of interest" description="Disordered" evidence="1">
    <location>
        <begin position="1"/>
        <end position="23"/>
    </location>
</feature>
<dbReference type="Proteomes" id="UP001374584">
    <property type="component" value="Unassembled WGS sequence"/>
</dbReference>
<evidence type="ECO:0000256" key="1">
    <source>
        <dbReference type="SAM" id="MobiDB-lite"/>
    </source>
</evidence>
<gene>
    <name evidence="2" type="ORF">VNO80_31200</name>
</gene>
<keyword evidence="3" id="KW-1185">Reference proteome</keyword>
<dbReference type="AlphaFoldDB" id="A0AAN9LDV3"/>
<feature type="region of interest" description="Disordered" evidence="1">
    <location>
        <begin position="72"/>
        <end position="100"/>
    </location>
</feature>
<protein>
    <submittedName>
        <fullName evidence="2">Uncharacterized protein</fullName>
    </submittedName>
</protein>
<name>A0AAN9LDV3_PHACN</name>
<evidence type="ECO:0000313" key="3">
    <source>
        <dbReference type="Proteomes" id="UP001374584"/>
    </source>
</evidence>
<sequence>MQKEVGHRVPSENATHAPRMMPTQRTCGEAMQAGCAWRSPGSMRPALREAQKPSRCDACTVDSSWCLHMSPSGSEVRLREQEKGVIAQQKQNRRSPSGDH</sequence>
<feature type="compositionally biased region" description="Basic and acidic residues" evidence="1">
    <location>
        <begin position="1"/>
        <end position="10"/>
    </location>
</feature>
<accession>A0AAN9LDV3</accession>
<proteinExistence type="predicted"/>
<evidence type="ECO:0000313" key="2">
    <source>
        <dbReference type="EMBL" id="KAK7331523.1"/>
    </source>
</evidence>
<organism evidence="2 3">
    <name type="scientific">Phaseolus coccineus</name>
    <name type="common">Scarlet runner bean</name>
    <name type="synonym">Phaseolus multiflorus</name>
    <dbReference type="NCBI Taxonomy" id="3886"/>
    <lineage>
        <taxon>Eukaryota</taxon>
        <taxon>Viridiplantae</taxon>
        <taxon>Streptophyta</taxon>
        <taxon>Embryophyta</taxon>
        <taxon>Tracheophyta</taxon>
        <taxon>Spermatophyta</taxon>
        <taxon>Magnoliopsida</taxon>
        <taxon>eudicotyledons</taxon>
        <taxon>Gunneridae</taxon>
        <taxon>Pentapetalae</taxon>
        <taxon>rosids</taxon>
        <taxon>fabids</taxon>
        <taxon>Fabales</taxon>
        <taxon>Fabaceae</taxon>
        <taxon>Papilionoideae</taxon>
        <taxon>50 kb inversion clade</taxon>
        <taxon>NPAAA clade</taxon>
        <taxon>indigoferoid/millettioid clade</taxon>
        <taxon>Phaseoleae</taxon>
        <taxon>Phaseolus</taxon>
    </lineage>
</organism>
<reference evidence="2 3" key="1">
    <citation type="submission" date="2024-01" db="EMBL/GenBank/DDBJ databases">
        <title>The genomes of 5 underutilized Papilionoideae crops provide insights into root nodulation and disease resistanc.</title>
        <authorList>
            <person name="Jiang F."/>
        </authorList>
    </citation>
    <scope>NUCLEOTIDE SEQUENCE [LARGE SCALE GENOMIC DNA]</scope>
    <source>
        <strain evidence="2">JINMINGXINNONG_FW02</strain>
        <tissue evidence="2">Leaves</tissue>
    </source>
</reference>
<comment type="caution">
    <text evidence="2">The sequence shown here is derived from an EMBL/GenBank/DDBJ whole genome shotgun (WGS) entry which is preliminary data.</text>
</comment>